<dbReference type="Pfam" id="PF01121">
    <property type="entry name" value="CoaE"/>
    <property type="match status" value="1"/>
</dbReference>
<feature type="binding site" evidence="3">
    <location>
        <begin position="11"/>
        <end position="16"/>
    </location>
    <ligand>
        <name>ATP</name>
        <dbReference type="ChEBI" id="CHEBI:30616"/>
    </ligand>
</feature>
<keyword evidence="3 5" id="KW-0418">Kinase</keyword>
<evidence type="ECO:0000313" key="5">
    <source>
        <dbReference type="EMBL" id="MBO8441952.1"/>
    </source>
</evidence>
<evidence type="ECO:0000313" key="6">
    <source>
        <dbReference type="Proteomes" id="UP000823614"/>
    </source>
</evidence>
<dbReference type="AlphaFoldDB" id="A0A9D9E7G2"/>
<accession>A0A9D9E7G2</accession>
<dbReference type="GO" id="GO:0005524">
    <property type="term" value="F:ATP binding"/>
    <property type="evidence" value="ECO:0007669"/>
    <property type="project" value="UniProtKB-UniRule"/>
</dbReference>
<dbReference type="InterPro" id="IPR027417">
    <property type="entry name" value="P-loop_NTPase"/>
</dbReference>
<name>A0A9D9E7G2_9LACO</name>
<dbReference type="EC" id="2.7.1.24" evidence="3 4"/>
<dbReference type="InterPro" id="IPR001977">
    <property type="entry name" value="Depp_CoAkinase"/>
</dbReference>
<reference evidence="5" key="1">
    <citation type="submission" date="2020-10" db="EMBL/GenBank/DDBJ databases">
        <authorList>
            <person name="Gilroy R."/>
        </authorList>
    </citation>
    <scope>NUCLEOTIDE SEQUENCE</scope>
    <source>
        <strain evidence="5">C6-149</strain>
    </source>
</reference>
<dbReference type="PROSITE" id="PS51219">
    <property type="entry name" value="DPCK"/>
    <property type="match status" value="1"/>
</dbReference>
<dbReference type="GO" id="GO:0004140">
    <property type="term" value="F:dephospho-CoA kinase activity"/>
    <property type="evidence" value="ECO:0007669"/>
    <property type="project" value="UniProtKB-UniRule"/>
</dbReference>
<evidence type="ECO:0000256" key="3">
    <source>
        <dbReference type="HAMAP-Rule" id="MF_00376"/>
    </source>
</evidence>
<keyword evidence="3" id="KW-0173">Coenzyme A biosynthesis</keyword>
<proteinExistence type="inferred from homology"/>
<dbReference type="CDD" id="cd02022">
    <property type="entry name" value="DPCK"/>
    <property type="match status" value="1"/>
</dbReference>
<dbReference type="Gene3D" id="3.40.50.300">
    <property type="entry name" value="P-loop containing nucleotide triphosphate hydrolases"/>
    <property type="match status" value="1"/>
</dbReference>
<comment type="pathway">
    <text evidence="3">Cofactor biosynthesis; coenzyme A biosynthesis; CoA from (R)-pantothenate: step 5/5.</text>
</comment>
<dbReference type="GO" id="GO:0015937">
    <property type="term" value="P:coenzyme A biosynthetic process"/>
    <property type="evidence" value="ECO:0007669"/>
    <property type="project" value="UniProtKB-UniRule"/>
</dbReference>
<comment type="subcellular location">
    <subcellularLocation>
        <location evidence="3">Cytoplasm</location>
    </subcellularLocation>
</comment>
<dbReference type="PANTHER" id="PTHR10695">
    <property type="entry name" value="DEPHOSPHO-COA KINASE-RELATED"/>
    <property type="match status" value="1"/>
</dbReference>
<evidence type="ECO:0000256" key="2">
    <source>
        <dbReference type="ARBA" id="ARBA00022840"/>
    </source>
</evidence>
<comment type="caution">
    <text evidence="5">The sequence shown here is derived from an EMBL/GenBank/DDBJ whole genome shotgun (WGS) entry which is preliminary data.</text>
</comment>
<sequence length="198" mass="22986">MTVWGLTGGIASGKTTVANLFKQYDIPIINVDVIAHDIQKNNDVIDLILNQFGGCVFNQETHEIDRKKLGNIVFNDINQLNKLNNIMQPLIKNKIKHLLLNYDQSRLVVLDIPLLFEQHYEKLVDKIIVVYVNKKTQIERLKKRNNLELKEALQRIQIQLSLEKKKQLADYVIDNNQSIEQTKIQVIKLLRSYQNKGN</sequence>
<keyword evidence="2 3" id="KW-0067">ATP-binding</keyword>
<dbReference type="NCBIfam" id="TIGR00152">
    <property type="entry name" value="dephospho-CoA kinase"/>
    <property type="match status" value="1"/>
</dbReference>
<dbReference type="HAMAP" id="MF_00376">
    <property type="entry name" value="Dephospho_CoA_kinase"/>
    <property type="match status" value="1"/>
</dbReference>
<reference evidence="5" key="2">
    <citation type="journal article" date="2021" name="PeerJ">
        <title>Extensive microbial diversity within the chicken gut microbiome revealed by metagenomics and culture.</title>
        <authorList>
            <person name="Gilroy R."/>
            <person name="Ravi A."/>
            <person name="Getino M."/>
            <person name="Pursley I."/>
            <person name="Horton D.L."/>
            <person name="Alikhan N.F."/>
            <person name="Baker D."/>
            <person name="Gharbi K."/>
            <person name="Hall N."/>
            <person name="Watson M."/>
            <person name="Adriaenssens E.M."/>
            <person name="Foster-Nyarko E."/>
            <person name="Jarju S."/>
            <person name="Secka A."/>
            <person name="Antonio M."/>
            <person name="Oren A."/>
            <person name="Chaudhuri R.R."/>
            <person name="La Ragione R."/>
            <person name="Hildebrand F."/>
            <person name="Pallen M.J."/>
        </authorList>
    </citation>
    <scope>NUCLEOTIDE SEQUENCE</scope>
    <source>
        <strain evidence="5">C6-149</strain>
    </source>
</reference>
<dbReference type="GO" id="GO:0005737">
    <property type="term" value="C:cytoplasm"/>
    <property type="evidence" value="ECO:0007669"/>
    <property type="project" value="UniProtKB-SubCell"/>
</dbReference>
<dbReference type="SUPFAM" id="SSF52540">
    <property type="entry name" value="P-loop containing nucleoside triphosphate hydrolases"/>
    <property type="match status" value="1"/>
</dbReference>
<comment type="function">
    <text evidence="3">Catalyzes the phosphorylation of the 3'-hydroxyl group of dephosphocoenzyme A to form coenzyme A.</text>
</comment>
<keyword evidence="3 5" id="KW-0808">Transferase</keyword>
<dbReference type="Proteomes" id="UP000823614">
    <property type="component" value="Unassembled WGS sequence"/>
</dbReference>
<dbReference type="EMBL" id="JADIMP010000095">
    <property type="protein sequence ID" value="MBO8441952.1"/>
    <property type="molecule type" value="Genomic_DNA"/>
</dbReference>
<protein>
    <recommendedName>
        <fullName evidence="3 4">Dephospho-CoA kinase</fullName>
        <ecNumber evidence="3 4">2.7.1.24</ecNumber>
    </recommendedName>
    <alternativeName>
        <fullName evidence="3">Dephosphocoenzyme A kinase</fullName>
    </alternativeName>
</protein>
<dbReference type="PANTHER" id="PTHR10695:SF46">
    <property type="entry name" value="BIFUNCTIONAL COENZYME A SYNTHASE-RELATED"/>
    <property type="match status" value="1"/>
</dbReference>
<evidence type="ECO:0000256" key="1">
    <source>
        <dbReference type="ARBA" id="ARBA00022741"/>
    </source>
</evidence>
<keyword evidence="1 3" id="KW-0547">Nucleotide-binding</keyword>
<evidence type="ECO:0000256" key="4">
    <source>
        <dbReference type="NCBIfam" id="TIGR00152"/>
    </source>
</evidence>
<comment type="similarity">
    <text evidence="3">Belongs to the CoaE family.</text>
</comment>
<comment type="catalytic activity">
    <reaction evidence="3">
        <text>3'-dephospho-CoA + ATP = ADP + CoA + H(+)</text>
        <dbReference type="Rhea" id="RHEA:18245"/>
        <dbReference type="ChEBI" id="CHEBI:15378"/>
        <dbReference type="ChEBI" id="CHEBI:30616"/>
        <dbReference type="ChEBI" id="CHEBI:57287"/>
        <dbReference type="ChEBI" id="CHEBI:57328"/>
        <dbReference type="ChEBI" id="CHEBI:456216"/>
        <dbReference type="EC" id="2.7.1.24"/>
    </reaction>
</comment>
<keyword evidence="3" id="KW-0963">Cytoplasm</keyword>
<gene>
    <name evidence="3" type="primary">coaE</name>
    <name evidence="5" type="ORF">IAA89_05935</name>
</gene>
<organism evidence="5 6">
    <name type="scientific">Candidatus Gallilactobacillus intestinavium</name>
    <dbReference type="NCBI Taxonomy" id="2840838"/>
    <lineage>
        <taxon>Bacteria</taxon>
        <taxon>Bacillati</taxon>
        <taxon>Bacillota</taxon>
        <taxon>Bacilli</taxon>
        <taxon>Lactobacillales</taxon>
        <taxon>Lactobacillaceae</taxon>
        <taxon>Lactobacillaceae incertae sedis</taxon>
        <taxon>Candidatus Gallilactobacillus</taxon>
    </lineage>
</organism>